<dbReference type="EMBL" id="LBHB01000001">
    <property type="protein sequence ID" value="KLE35487.1"/>
    <property type="molecule type" value="Genomic_DNA"/>
</dbReference>
<dbReference type="RefSeq" id="WP_047002889.1">
    <property type="nucleotide sequence ID" value="NZ_LBHB01000001.1"/>
</dbReference>
<proteinExistence type="predicted"/>
<dbReference type="Proteomes" id="UP000053464">
    <property type="component" value="Unassembled WGS sequence"/>
</dbReference>
<gene>
    <name evidence="1" type="ORF">AAW00_03415</name>
</gene>
<dbReference type="AlphaFoldDB" id="A0A0G9MXH1"/>
<dbReference type="PATRIC" id="fig|1581420.6.peg.692"/>
<accession>A0A0G9MXH1</accession>
<reference evidence="1 2" key="1">
    <citation type="submission" date="2015-04" db="EMBL/GenBank/DDBJ databases">
        <title>The draft genome sequence of Erythrobacter luteus KA37.</title>
        <authorList>
            <person name="Zhuang L."/>
            <person name="Liu Y."/>
            <person name="Shao Z."/>
        </authorList>
    </citation>
    <scope>NUCLEOTIDE SEQUENCE [LARGE SCALE GENOMIC DNA]</scope>
    <source>
        <strain evidence="1 2">KA37</strain>
    </source>
</reference>
<dbReference type="STRING" id="1581420.AAW00_03415"/>
<protein>
    <recommendedName>
        <fullName evidence="3">Phytoene synthase</fullName>
    </recommendedName>
</protein>
<organism evidence="1 2">
    <name type="scientific">Aurantiacibacter luteus</name>
    <dbReference type="NCBI Taxonomy" id="1581420"/>
    <lineage>
        <taxon>Bacteria</taxon>
        <taxon>Pseudomonadati</taxon>
        <taxon>Pseudomonadota</taxon>
        <taxon>Alphaproteobacteria</taxon>
        <taxon>Sphingomonadales</taxon>
        <taxon>Erythrobacteraceae</taxon>
        <taxon>Aurantiacibacter</taxon>
    </lineage>
</organism>
<keyword evidence="2" id="KW-1185">Reference proteome</keyword>
<evidence type="ECO:0008006" key="3">
    <source>
        <dbReference type="Google" id="ProtNLM"/>
    </source>
</evidence>
<dbReference type="OrthoDB" id="9814909at2"/>
<comment type="caution">
    <text evidence="1">The sequence shown here is derived from an EMBL/GenBank/DDBJ whole genome shotgun (WGS) entry which is preliminary data.</text>
</comment>
<evidence type="ECO:0000313" key="2">
    <source>
        <dbReference type="Proteomes" id="UP000053464"/>
    </source>
</evidence>
<sequence length="217" mass="23260">MDRTLLETLPLVQRLALSYAPAAAFEPTAALLALDTRLAGIVRTRGEPVIAQLKLAWWRERFAQEPDHWPLGEPLLALLRASGLATGRLAPLVDGWEALLAERLDEAALMQFAQGRAEGWLAVAERTDGEADAGAVRMAAEGWALADLALHLGDGAEAEMVRQAALSLPPAERMPRRLRPLAVLAGLSRRALERGASDPLDGPGAMMVAMRLGIAGR</sequence>
<name>A0A0G9MXH1_9SPHN</name>
<evidence type="ECO:0000313" key="1">
    <source>
        <dbReference type="EMBL" id="KLE35487.1"/>
    </source>
</evidence>